<dbReference type="RefSeq" id="WP_117982464.1">
    <property type="nucleotide sequence ID" value="NZ_QSOE01000034.1"/>
</dbReference>
<accession>A0A374NR98</accession>
<dbReference type="PIRSF" id="PIRSF005572">
    <property type="entry name" value="NifS"/>
    <property type="match status" value="1"/>
</dbReference>
<dbReference type="InterPro" id="IPR015424">
    <property type="entry name" value="PyrdxlP-dep_Trfase"/>
</dbReference>
<evidence type="ECO:0000313" key="13">
    <source>
        <dbReference type="Proteomes" id="UP000262524"/>
    </source>
</evidence>
<reference evidence="12 13" key="1">
    <citation type="submission" date="2018-08" db="EMBL/GenBank/DDBJ databases">
        <title>A genome reference for cultivated species of the human gut microbiota.</title>
        <authorList>
            <person name="Zou Y."/>
            <person name="Xue W."/>
            <person name="Luo G."/>
        </authorList>
    </citation>
    <scope>NUCLEOTIDE SEQUENCE [LARGE SCALE GENOMIC DNA]</scope>
    <source>
        <strain evidence="12 13">TM10-1AC</strain>
    </source>
</reference>
<dbReference type="EMBL" id="QSOE01000034">
    <property type="protein sequence ID" value="RGI88473.1"/>
    <property type="molecule type" value="Genomic_DNA"/>
</dbReference>
<keyword evidence="4" id="KW-0808">Transferase</keyword>
<evidence type="ECO:0000256" key="7">
    <source>
        <dbReference type="ARBA" id="ARBA00023004"/>
    </source>
</evidence>
<dbReference type="InterPro" id="IPR020578">
    <property type="entry name" value="Aminotrans_V_PyrdxlP_BS"/>
</dbReference>
<dbReference type="PANTHER" id="PTHR11601:SF34">
    <property type="entry name" value="CYSTEINE DESULFURASE"/>
    <property type="match status" value="1"/>
</dbReference>
<dbReference type="InterPro" id="IPR016454">
    <property type="entry name" value="Cysteine_dSase"/>
</dbReference>
<organism evidence="12 13">
    <name type="scientific">Anaerobutyricum hallii</name>
    <dbReference type="NCBI Taxonomy" id="39488"/>
    <lineage>
        <taxon>Bacteria</taxon>
        <taxon>Bacillati</taxon>
        <taxon>Bacillota</taxon>
        <taxon>Clostridia</taxon>
        <taxon>Lachnospirales</taxon>
        <taxon>Lachnospiraceae</taxon>
        <taxon>Anaerobutyricum</taxon>
    </lineage>
</organism>
<sequence>MKQVYLDNAATTPVRLEAEAAMRPYFCEKYGNPSGVYQISSENRSMIENVREQIAKTLNASAEEIYFTSGGTESDNWAIKAAAQMLKEKGQHIITSKIEHHAILNSCAYLEKQGFEVTYLDVDEWGSIRLDILEKAIRKDTILISVMYANNEVGTIQKIAQIGKIAEKNDILFHTDAVQAYGQLLIDVKKENIDLLSASAHKFNGPKGVGFLYIRKKIPLPEYIHGGKQERNHRAGTENVPGIAGMGKAAEIAFTTREYREKEIQQLRDYLIQRLQREIPYCRLNGSLANRLPGNCNISFQFIEGNELLLLLDEKNICASAASACSTGDTSPSHVLTAMGIPEKLARGTLRLTIGYQNTQEEIDYTVQCIKEAVEKLRENAEDYRRYKETFPCNIM</sequence>
<evidence type="ECO:0000256" key="4">
    <source>
        <dbReference type="ARBA" id="ARBA00022679"/>
    </source>
</evidence>
<dbReference type="GO" id="GO:0031071">
    <property type="term" value="F:cysteine desulfurase activity"/>
    <property type="evidence" value="ECO:0007669"/>
    <property type="project" value="UniProtKB-EC"/>
</dbReference>
<evidence type="ECO:0000256" key="1">
    <source>
        <dbReference type="ARBA" id="ARBA00001933"/>
    </source>
</evidence>
<evidence type="ECO:0000256" key="3">
    <source>
        <dbReference type="ARBA" id="ARBA00012239"/>
    </source>
</evidence>
<evidence type="ECO:0000256" key="10">
    <source>
        <dbReference type="RuleBase" id="RU004504"/>
    </source>
</evidence>
<comment type="cofactor">
    <cofactor evidence="1 10">
        <name>pyridoxal 5'-phosphate</name>
        <dbReference type="ChEBI" id="CHEBI:597326"/>
    </cofactor>
</comment>
<dbReference type="PROSITE" id="PS00595">
    <property type="entry name" value="AA_TRANSFER_CLASS_5"/>
    <property type="match status" value="1"/>
</dbReference>
<dbReference type="Proteomes" id="UP000262524">
    <property type="component" value="Unassembled WGS sequence"/>
</dbReference>
<dbReference type="Pfam" id="PF00266">
    <property type="entry name" value="Aminotran_5"/>
    <property type="match status" value="1"/>
</dbReference>
<dbReference type="GO" id="GO:0051536">
    <property type="term" value="F:iron-sulfur cluster binding"/>
    <property type="evidence" value="ECO:0007669"/>
    <property type="project" value="UniProtKB-KW"/>
</dbReference>
<dbReference type="InterPro" id="IPR000192">
    <property type="entry name" value="Aminotrans_V_dom"/>
</dbReference>
<name>A0A374NR98_9FIRM</name>
<keyword evidence="7" id="KW-0408">Iron</keyword>
<dbReference type="Gene3D" id="1.10.260.50">
    <property type="match status" value="1"/>
</dbReference>
<keyword evidence="6" id="KW-0663">Pyridoxal phosphate</keyword>
<evidence type="ECO:0000313" key="12">
    <source>
        <dbReference type="EMBL" id="RGI88473.1"/>
    </source>
</evidence>
<dbReference type="AlphaFoldDB" id="A0A374NR98"/>
<evidence type="ECO:0000256" key="9">
    <source>
        <dbReference type="ARBA" id="ARBA00050776"/>
    </source>
</evidence>
<dbReference type="SUPFAM" id="SSF53383">
    <property type="entry name" value="PLP-dependent transferases"/>
    <property type="match status" value="1"/>
</dbReference>
<evidence type="ECO:0000256" key="8">
    <source>
        <dbReference type="ARBA" id="ARBA00023014"/>
    </source>
</evidence>
<comment type="similarity">
    <text evidence="2">Belongs to the class-V pyridoxal-phosphate-dependent aminotransferase family. NifS/IscS subfamily.</text>
</comment>
<evidence type="ECO:0000259" key="11">
    <source>
        <dbReference type="Pfam" id="PF00266"/>
    </source>
</evidence>
<dbReference type="Gene3D" id="3.40.640.10">
    <property type="entry name" value="Type I PLP-dependent aspartate aminotransferase-like (Major domain)"/>
    <property type="match status" value="1"/>
</dbReference>
<proteinExistence type="inferred from homology"/>
<dbReference type="Gene3D" id="3.90.1150.10">
    <property type="entry name" value="Aspartate Aminotransferase, domain 1"/>
    <property type="match status" value="1"/>
</dbReference>
<dbReference type="NCBIfam" id="NF002806">
    <property type="entry name" value="PRK02948.1"/>
    <property type="match status" value="1"/>
</dbReference>
<protein>
    <recommendedName>
        <fullName evidence="3">cysteine desulfurase</fullName>
        <ecNumber evidence="3">2.8.1.7</ecNumber>
    </recommendedName>
</protein>
<feature type="domain" description="Aminotransferase class V" evidence="11">
    <location>
        <begin position="4"/>
        <end position="365"/>
    </location>
</feature>
<keyword evidence="8" id="KW-0411">Iron-sulfur</keyword>
<comment type="catalytic activity">
    <reaction evidence="9">
        <text>(sulfur carrier)-H + L-cysteine = (sulfur carrier)-SH + L-alanine</text>
        <dbReference type="Rhea" id="RHEA:43892"/>
        <dbReference type="Rhea" id="RHEA-COMP:14737"/>
        <dbReference type="Rhea" id="RHEA-COMP:14739"/>
        <dbReference type="ChEBI" id="CHEBI:29917"/>
        <dbReference type="ChEBI" id="CHEBI:35235"/>
        <dbReference type="ChEBI" id="CHEBI:57972"/>
        <dbReference type="ChEBI" id="CHEBI:64428"/>
        <dbReference type="EC" id="2.8.1.7"/>
    </reaction>
</comment>
<dbReference type="InterPro" id="IPR015422">
    <property type="entry name" value="PyrdxlP-dep_Trfase_small"/>
</dbReference>
<evidence type="ECO:0000256" key="5">
    <source>
        <dbReference type="ARBA" id="ARBA00022723"/>
    </source>
</evidence>
<dbReference type="PANTHER" id="PTHR11601">
    <property type="entry name" value="CYSTEINE DESULFURYLASE FAMILY MEMBER"/>
    <property type="match status" value="1"/>
</dbReference>
<dbReference type="InterPro" id="IPR015421">
    <property type="entry name" value="PyrdxlP-dep_Trfase_major"/>
</dbReference>
<gene>
    <name evidence="12" type="ORF">DXD91_06850</name>
</gene>
<keyword evidence="5" id="KW-0479">Metal-binding</keyword>
<dbReference type="GO" id="GO:0046872">
    <property type="term" value="F:metal ion binding"/>
    <property type="evidence" value="ECO:0007669"/>
    <property type="project" value="UniProtKB-KW"/>
</dbReference>
<evidence type="ECO:0000256" key="2">
    <source>
        <dbReference type="ARBA" id="ARBA00006490"/>
    </source>
</evidence>
<dbReference type="FunFam" id="3.40.640.10:FF:000084">
    <property type="entry name" value="IscS-like cysteine desulfurase"/>
    <property type="match status" value="1"/>
</dbReference>
<evidence type="ECO:0000256" key="6">
    <source>
        <dbReference type="ARBA" id="ARBA00022898"/>
    </source>
</evidence>
<dbReference type="EC" id="2.8.1.7" evidence="3"/>
<comment type="caution">
    <text evidence="12">The sequence shown here is derived from an EMBL/GenBank/DDBJ whole genome shotgun (WGS) entry which is preliminary data.</text>
</comment>